<dbReference type="Gene3D" id="2.60.40.3940">
    <property type="match status" value="1"/>
</dbReference>
<dbReference type="InterPro" id="IPR054075">
    <property type="entry name" value="Gp53-like_C"/>
</dbReference>
<dbReference type="RefSeq" id="WP_097190405.1">
    <property type="nucleotide sequence ID" value="NZ_OCSU01000002.1"/>
</dbReference>
<feature type="domain" description="Putative tail fiber protein gp53-like C-terminal" evidence="1">
    <location>
        <begin position="94"/>
        <end position="183"/>
    </location>
</feature>
<evidence type="ECO:0000313" key="3">
    <source>
        <dbReference type="Proteomes" id="UP000219522"/>
    </source>
</evidence>
<evidence type="ECO:0000313" key="2">
    <source>
        <dbReference type="EMBL" id="SOE82101.1"/>
    </source>
</evidence>
<evidence type="ECO:0000259" key="1">
    <source>
        <dbReference type="Pfam" id="PF21882"/>
    </source>
</evidence>
<accession>A0A7Z7IB65</accession>
<dbReference type="Proteomes" id="UP000219522">
    <property type="component" value="Unassembled WGS sequence"/>
</dbReference>
<organism evidence="2 3">
    <name type="scientific">Caballeronia arationis</name>
    <dbReference type="NCBI Taxonomy" id="1777142"/>
    <lineage>
        <taxon>Bacteria</taxon>
        <taxon>Pseudomonadati</taxon>
        <taxon>Pseudomonadota</taxon>
        <taxon>Betaproteobacteria</taxon>
        <taxon>Burkholderiales</taxon>
        <taxon>Burkholderiaceae</taxon>
        <taxon>Caballeronia</taxon>
    </lineage>
</organism>
<reference evidence="2 3" key="1">
    <citation type="submission" date="2017-09" db="EMBL/GenBank/DDBJ databases">
        <authorList>
            <person name="Varghese N."/>
            <person name="Submissions S."/>
        </authorList>
    </citation>
    <scope>NUCLEOTIDE SEQUENCE [LARGE SCALE GENOMIC DNA]</scope>
    <source>
        <strain evidence="2 3">OK806</strain>
    </source>
</reference>
<name>A0A7Z7IB65_9BURK</name>
<proteinExistence type="predicted"/>
<sequence>MYQIDSSGSVTTQPTPAAAGTPGFFTNGNPATGVAATILDADWFNAVQSELVNVLAAAGLTPTKGTNNQLLAAINTLFASSIATGSNANGWWRKLPNGSIEQWGTGTTASGTAAITFPIPFPSECNGVTPTESNASSWSASNLTVYGTASKSLTGAVINSLTWNGTAFITASGGSFFWRAVGR</sequence>
<protein>
    <recommendedName>
        <fullName evidence="1">Putative tail fiber protein gp53-like C-terminal domain-containing protein</fullName>
    </recommendedName>
</protein>
<gene>
    <name evidence="2" type="ORF">SAMN05446927_5412</name>
</gene>
<dbReference type="AlphaFoldDB" id="A0A7Z7IB65"/>
<keyword evidence="3" id="KW-1185">Reference proteome</keyword>
<dbReference type="EMBL" id="OCSU01000002">
    <property type="protein sequence ID" value="SOE82101.1"/>
    <property type="molecule type" value="Genomic_DNA"/>
</dbReference>
<comment type="caution">
    <text evidence="2">The sequence shown here is derived from an EMBL/GenBank/DDBJ whole genome shotgun (WGS) entry which is preliminary data.</text>
</comment>
<dbReference type="Pfam" id="PF21882">
    <property type="entry name" value="Gp53-like_C"/>
    <property type="match status" value="1"/>
</dbReference>